<name>A0AAN6IWL7_EXODE</name>
<dbReference type="GO" id="GO:0140278">
    <property type="term" value="P:mitotic division septum assembly"/>
    <property type="evidence" value="ECO:0007669"/>
    <property type="project" value="TreeGrafter"/>
</dbReference>
<dbReference type="SMART" id="SM00460">
    <property type="entry name" value="TGc"/>
    <property type="match status" value="1"/>
</dbReference>
<dbReference type="Gene3D" id="2.30.30.40">
    <property type="entry name" value="SH3 Domains"/>
    <property type="match status" value="1"/>
</dbReference>
<dbReference type="InterPro" id="IPR001452">
    <property type="entry name" value="SH3_domain"/>
</dbReference>
<dbReference type="Pfam" id="PF01841">
    <property type="entry name" value="Transglut_core"/>
    <property type="match status" value="1"/>
</dbReference>
<dbReference type="InterPro" id="IPR035553">
    <property type="entry name" value="Cyk3_SH3"/>
</dbReference>
<feature type="compositionally biased region" description="Low complexity" evidence="3">
    <location>
        <begin position="1077"/>
        <end position="1087"/>
    </location>
</feature>
<gene>
    <name evidence="5" type="ORF">HRR80_005962</name>
</gene>
<dbReference type="PROSITE" id="PS50002">
    <property type="entry name" value="SH3"/>
    <property type="match status" value="1"/>
</dbReference>
<reference evidence="5" key="1">
    <citation type="submission" date="2023-01" db="EMBL/GenBank/DDBJ databases">
        <title>Exophiala dermititidis isolated from Cystic Fibrosis Patient.</title>
        <authorList>
            <person name="Kurbessoian T."/>
            <person name="Crocker A."/>
            <person name="Murante D."/>
            <person name="Hogan D.A."/>
            <person name="Stajich J.E."/>
        </authorList>
    </citation>
    <scope>NUCLEOTIDE SEQUENCE</scope>
    <source>
        <strain evidence="5">Ex8</strain>
    </source>
</reference>
<protein>
    <recommendedName>
        <fullName evidence="4">SH3 domain-containing protein</fullName>
    </recommendedName>
</protein>
<dbReference type="AlphaFoldDB" id="A0AAN6IWL7"/>
<dbReference type="InterPro" id="IPR038765">
    <property type="entry name" value="Papain-like_cys_pep_sf"/>
</dbReference>
<feature type="compositionally biased region" description="Polar residues" evidence="3">
    <location>
        <begin position="117"/>
        <end position="139"/>
    </location>
</feature>
<feature type="domain" description="SH3" evidence="4">
    <location>
        <begin position="9"/>
        <end position="71"/>
    </location>
</feature>
<dbReference type="FunFam" id="2.30.30.40:FF:000168">
    <property type="entry name" value="SH3 domain protein (Cyk3)"/>
    <property type="match status" value="1"/>
</dbReference>
<evidence type="ECO:0000259" key="4">
    <source>
        <dbReference type="PROSITE" id="PS50002"/>
    </source>
</evidence>
<dbReference type="CDD" id="cd11889">
    <property type="entry name" value="SH3_Cyk3p-like"/>
    <property type="match status" value="1"/>
</dbReference>
<dbReference type="InterPro" id="IPR056409">
    <property type="entry name" value="Ig_CYK3_C"/>
</dbReference>
<dbReference type="InterPro" id="IPR036028">
    <property type="entry name" value="SH3-like_dom_sf"/>
</dbReference>
<feature type="compositionally biased region" description="Low complexity" evidence="3">
    <location>
        <begin position="366"/>
        <end position="375"/>
    </location>
</feature>
<dbReference type="InterPro" id="IPR052557">
    <property type="entry name" value="CAP/Cytokinesis_protein"/>
</dbReference>
<feature type="region of interest" description="Disordered" evidence="3">
    <location>
        <begin position="253"/>
        <end position="429"/>
    </location>
</feature>
<dbReference type="Gene3D" id="3.10.620.30">
    <property type="match status" value="1"/>
</dbReference>
<feature type="region of interest" description="Disordered" evidence="3">
    <location>
        <begin position="456"/>
        <end position="520"/>
    </location>
</feature>
<feature type="compositionally biased region" description="Pro residues" evidence="3">
    <location>
        <begin position="349"/>
        <end position="358"/>
    </location>
</feature>
<evidence type="ECO:0000313" key="6">
    <source>
        <dbReference type="Proteomes" id="UP001161757"/>
    </source>
</evidence>
<feature type="compositionally biased region" description="Low complexity" evidence="3">
    <location>
        <begin position="155"/>
        <end position="165"/>
    </location>
</feature>
<evidence type="ECO:0000256" key="1">
    <source>
        <dbReference type="ARBA" id="ARBA00022443"/>
    </source>
</evidence>
<feature type="compositionally biased region" description="Polar residues" evidence="3">
    <location>
        <begin position="480"/>
        <end position="495"/>
    </location>
</feature>
<dbReference type="InterPro" id="IPR002931">
    <property type="entry name" value="Transglutaminase-like"/>
</dbReference>
<sequence length="1183" mass="129434">MAAPPLPTKFPCWCRAIYSWGGETDKDLGFIEGDLIECLNAGDGSWWMGRLRRDKRMMGLFPSNFVVVLEDNFVPMSRSVSPLPELPRTGSGNRNSSAEKKERAKSRRPFQGYKNAKTPTGTLSSAPQQARPTTASAQQPYDPRNPPSTVLWQQRPPSRAPSRTPSPMPLQEIGSSPPPPPPPHRVLGGQNGSISRAHSPAPDTFDMNDRYQSFSRTPSPAPPSINGHTPPMIRSAIDEVMTSLDDMTLTRKDSVQEPEQEVNPWSPEAFDDFRRPDQRPDPRPVTSLGLAAGGSHYSEGRINYSSRHNSPDRSLDGPPRLENYVQRMESRLRRMQQAREGSNQDEPGSDPPEPPPKNSPWTSRPASSMAMATRRMSMRKRKSAFELGDDSLGRTYTTKTTSTNSSSGVQSVATNSSHQSSMTSQSLMSGYSAGGISATSAGSLARKRMGSMRERIARPMTSAGTRLQQWDQSDLRPKTPISSVSYHSSQDSRQGAKSAVGWEDANRSMTGGLGGFTTPKAKKPGFLKKLIDSAKTGAASARSTISASQTGSNAGSPTKLTGIAGGTAFNAPVQSSHANSAYGANAARQMGLASGASGSYILTRRDVNRSNTPGPSERQERADRCHMLDQPVICPVEELYENLEGDEDADGRPVREPFQLSNPSFSQVDKAARFITSLPSSITAASLATGYICRPYRSGVQRLRAIFIWCAERINWEEDLDLDAFNYSQPIDTRRVIQSRRGSSQEVSTLILEMCNAIGIHAEVVQGYLKTPGEDLDLDATARPNHYWNAVLVDGEWRMMDASLASPTNPKRALYSSVSTSIAEAWYFLTRPSEICWTHVPVQDAQQHMIPSVSPDVLLSLPGTCPPFFRQGLSMHAYDTSIIRMEGLEMCTLSINVPADIEVVAEVEAKKYLRDQDGDVYEDTDNVTKKRALAQASWHRSTMPNTDICQKRYVIKAVLPGDEGCGVLKVYAGKKGLMLSSRDIVHPLALALPLYHSGENPAYDFVMRHPTPHATRQDLYVVQPQCLRLGAGETYVFCVRQHAASGTPAAAASTEQQQPGSGFDLRPTSPNPLVRPTSAMSMTSSAAGSNPSEYSGTAIINGTNKVKDKPAKLAIQSPGGKIIRLNRKHEGLPQPAQLREVDGEMLGSVWETIVKVQERGIWRGLVLADRSARWCVWGEWECV</sequence>
<feature type="region of interest" description="Disordered" evidence="3">
    <location>
        <begin position="78"/>
        <end position="231"/>
    </location>
</feature>
<feature type="region of interest" description="Disordered" evidence="3">
    <location>
        <begin position="1049"/>
        <end position="1094"/>
    </location>
</feature>
<dbReference type="Pfam" id="PF24584">
    <property type="entry name" value="Ig_CYK3_C"/>
    <property type="match status" value="2"/>
</dbReference>
<evidence type="ECO:0000256" key="3">
    <source>
        <dbReference type="SAM" id="MobiDB-lite"/>
    </source>
</evidence>
<organism evidence="5 6">
    <name type="scientific">Exophiala dermatitidis</name>
    <name type="common">Black yeast-like fungus</name>
    <name type="synonym">Wangiella dermatitidis</name>
    <dbReference type="NCBI Taxonomy" id="5970"/>
    <lineage>
        <taxon>Eukaryota</taxon>
        <taxon>Fungi</taxon>
        <taxon>Dikarya</taxon>
        <taxon>Ascomycota</taxon>
        <taxon>Pezizomycotina</taxon>
        <taxon>Eurotiomycetes</taxon>
        <taxon>Chaetothyriomycetidae</taxon>
        <taxon>Chaetothyriales</taxon>
        <taxon>Herpotrichiellaceae</taxon>
        <taxon>Exophiala</taxon>
    </lineage>
</organism>
<proteinExistence type="predicted"/>
<evidence type="ECO:0000313" key="5">
    <source>
        <dbReference type="EMBL" id="KAJ8989821.1"/>
    </source>
</evidence>
<accession>A0AAN6IWL7</accession>
<dbReference type="Pfam" id="PF00018">
    <property type="entry name" value="SH3_1"/>
    <property type="match status" value="1"/>
</dbReference>
<dbReference type="SUPFAM" id="SSF50044">
    <property type="entry name" value="SH3-domain"/>
    <property type="match status" value="1"/>
</dbReference>
<keyword evidence="1 2" id="KW-0728">SH3 domain</keyword>
<dbReference type="PANTHER" id="PTHR46333">
    <property type="entry name" value="CYTOKINESIS PROTEIN 3"/>
    <property type="match status" value="1"/>
</dbReference>
<dbReference type="GO" id="GO:0110085">
    <property type="term" value="C:mitotic actomyosin contractile ring"/>
    <property type="evidence" value="ECO:0007669"/>
    <property type="project" value="TreeGrafter"/>
</dbReference>
<dbReference type="PANTHER" id="PTHR46333:SF2">
    <property type="entry name" value="CYTOKINESIS PROTEIN 3"/>
    <property type="match status" value="1"/>
</dbReference>
<evidence type="ECO:0000256" key="2">
    <source>
        <dbReference type="PROSITE-ProRule" id="PRU00192"/>
    </source>
</evidence>
<feature type="region of interest" description="Disordered" evidence="3">
    <location>
        <begin position="603"/>
        <end position="623"/>
    </location>
</feature>
<comment type="caution">
    <text evidence="5">The sequence shown here is derived from an EMBL/GenBank/DDBJ whole genome shotgun (WGS) entry which is preliminary data.</text>
</comment>
<dbReference type="Proteomes" id="UP001161757">
    <property type="component" value="Unassembled WGS sequence"/>
</dbReference>
<dbReference type="SMART" id="SM00326">
    <property type="entry name" value="SH3"/>
    <property type="match status" value="1"/>
</dbReference>
<feature type="compositionally biased region" description="Low complexity" evidence="3">
    <location>
        <begin position="395"/>
        <end position="407"/>
    </location>
</feature>
<feature type="compositionally biased region" description="Low complexity" evidence="3">
    <location>
        <begin position="416"/>
        <end position="429"/>
    </location>
</feature>
<feature type="compositionally biased region" description="Basic and acidic residues" evidence="3">
    <location>
        <begin position="271"/>
        <end position="282"/>
    </location>
</feature>
<feature type="compositionally biased region" description="Polar residues" evidence="3">
    <location>
        <begin position="462"/>
        <end position="472"/>
    </location>
</feature>
<dbReference type="SUPFAM" id="SSF54001">
    <property type="entry name" value="Cysteine proteinases"/>
    <property type="match status" value="1"/>
</dbReference>
<dbReference type="EMBL" id="JAJGCB010000012">
    <property type="protein sequence ID" value="KAJ8989821.1"/>
    <property type="molecule type" value="Genomic_DNA"/>
</dbReference>